<dbReference type="PANTHER" id="PTHR23138:SF142">
    <property type="entry name" value="RAN-BINDING PROTEIN 3B-RELATED"/>
    <property type="match status" value="1"/>
</dbReference>
<dbReference type="OrthoDB" id="185618at2759"/>
<feature type="compositionally biased region" description="Basic and acidic residues" evidence="3">
    <location>
        <begin position="283"/>
        <end position="305"/>
    </location>
</feature>
<sequence length="509" mass="55402">MADVYTESSGDPPEDNTVEEESGEIKHTEQSSGVDDSTKAWSTTPQNPFAPRPALKTDIVSTASHHHHFAPSVHLAPSKFSQPGAASGDPDSDEDRGSPGHKSSILLPSRLGILNKADTMPSPSKCLLRPSPLAVQVQSMKQKDEKDSKEKENQDTLDREDNHNNGSGDPPINSSGLPGPTAENYFATALTGNEKLSDSTTDAGGGAAAAAAAPEFIFGQNLTDRVTGVQTSPGNKTSPTSDGGFVFGTNLAERVVKTDGADKKNERKQLDSDDESELSKSTGLEKARTLEESAREFQAKHDRRPEYKEVEVKTGEEDESNVLQSTGKLFVFDGHNQSWIERGRGLLRINDQRSQVSSEFQSRLVMRTQGSLRVILNTKIWPAMTIERASQKSLRITATDGEDGVRVFLIITSPKDCENILRAVDWRIQQLRMREEQVKDIKGTEKRKADSDSATEESSCKKARSSDESSTAPCNTKREESDSSVLDPETDVSSESCTSSSLTVRSESD</sequence>
<comment type="subcellular location">
    <subcellularLocation>
        <location evidence="1">Nucleus</location>
    </subcellularLocation>
</comment>
<dbReference type="GO" id="GO:0006611">
    <property type="term" value="P:protein export from nucleus"/>
    <property type="evidence" value="ECO:0007669"/>
    <property type="project" value="TreeGrafter"/>
</dbReference>
<feature type="region of interest" description="Disordered" evidence="3">
    <location>
        <begin position="438"/>
        <end position="509"/>
    </location>
</feature>
<feature type="compositionally biased region" description="Polar residues" evidence="3">
    <location>
        <begin position="164"/>
        <end position="176"/>
    </location>
</feature>
<dbReference type="CDD" id="cd13180">
    <property type="entry name" value="RanBD_RanBP3"/>
    <property type="match status" value="1"/>
</dbReference>
<dbReference type="PANTHER" id="PTHR23138">
    <property type="entry name" value="RAN BINDING PROTEIN"/>
    <property type="match status" value="1"/>
</dbReference>
<dbReference type="SUPFAM" id="SSF50729">
    <property type="entry name" value="PH domain-like"/>
    <property type="match status" value="1"/>
</dbReference>
<dbReference type="InterPro" id="IPR000156">
    <property type="entry name" value="Ran_bind_dom"/>
</dbReference>
<feature type="compositionally biased region" description="Polar residues" evidence="3">
    <location>
        <begin position="224"/>
        <end position="241"/>
    </location>
</feature>
<evidence type="ECO:0000256" key="2">
    <source>
        <dbReference type="ARBA" id="ARBA00023242"/>
    </source>
</evidence>
<reference evidence="5" key="1">
    <citation type="journal article" date="2003" name="J. Biochem.">
        <title>Identification and Characterization of a Novel Calcineurin-binding Protein in Scallop Testis.</title>
        <authorList>
            <person name="Nakatomi A."/>
            <person name="Yazawa M."/>
        </authorList>
    </citation>
    <scope>NUCLEOTIDE SEQUENCE</scope>
    <source>
        <tissue evidence="5">Testis</tissue>
    </source>
</reference>
<feature type="region of interest" description="Disordered" evidence="3">
    <location>
        <begin position="258"/>
        <end position="305"/>
    </location>
</feature>
<feature type="region of interest" description="Disordered" evidence="3">
    <location>
        <begin position="1"/>
        <end position="209"/>
    </location>
</feature>
<feature type="compositionally biased region" description="Basic and acidic residues" evidence="3">
    <location>
        <begin position="141"/>
        <end position="163"/>
    </location>
</feature>
<name>Q7YZU4_MIZYE</name>
<feature type="domain" description="RanBD1" evidence="4">
    <location>
        <begin position="305"/>
        <end position="387"/>
    </location>
</feature>
<dbReference type="Pfam" id="PF00638">
    <property type="entry name" value="Ran_BP1"/>
    <property type="match status" value="1"/>
</dbReference>
<feature type="compositionally biased region" description="Polar residues" evidence="3">
    <location>
        <begin position="30"/>
        <end position="47"/>
    </location>
</feature>
<evidence type="ECO:0000256" key="1">
    <source>
        <dbReference type="ARBA" id="ARBA00004123"/>
    </source>
</evidence>
<dbReference type="PROSITE" id="PS50196">
    <property type="entry name" value="RANBD1"/>
    <property type="match status" value="1"/>
</dbReference>
<evidence type="ECO:0000313" key="5">
    <source>
        <dbReference type="EMBL" id="BAC78900.2"/>
    </source>
</evidence>
<accession>Q7YZU4</accession>
<feature type="compositionally biased region" description="Acidic residues" evidence="3">
    <location>
        <begin position="12"/>
        <end position="22"/>
    </location>
</feature>
<dbReference type="GO" id="GO:0005634">
    <property type="term" value="C:nucleus"/>
    <property type="evidence" value="ECO:0007669"/>
    <property type="project" value="UniProtKB-SubCell"/>
</dbReference>
<feature type="compositionally biased region" description="Basic and acidic residues" evidence="3">
    <location>
        <begin position="438"/>
        <end position="451"/>
    </location>
</feature>
<proteinExistence type="evidence at transcript level"/>
<feature type="region of interest" description="Disordered" evidence="3">
    <location>
        <begin position="224"/>
        <end position="246"/>
    </location>
</feature>
<organism evidence="5">
    <name type="scientific">Mizuhopecten yessoensis</name>
    <name type="common">Japanese scallop</name>
    <name type="synonym">Patinopecten yessoensis</name>
    <dbReference type="NCBI Taxonomy" id="6573"/>
    <lineage>
        <taxon>Eukaryota</taxon>
        <taxon>Metazoa</taxon>
        <taxon>Spiralia</taxon>
        <taxon>Lophotrochozoa</taxon>
        <taxon>Mollusca</taxon>
        <taxon>Bivalvia</taxon>
        <taxon>Autobranchia</taxon>
        <taxon>Pteriomorphia</taxon>
        <taxon>Pectinida</taxon>
        <taxon>Pectinoidea</taxon>
        <taxon>Pectinidae</taxon>
        <taxon>Mizuhopecten</taxon>
    </lineage>
</organism>
<dbReference type="InterPro" id="IPR011993">
    <property type="entry name" value="PH-like_dom_sf"/>
</dbReference>
<dbReference type="InterPro" id="IPR045255">
    <property type="entry name" value="RanBP1-like"/>
</dbReference>
<feature type="compositionally biased region" description="Low complexity" evidence="3">
    <location>
        <begin position="491"/>
        <end position="509"/>
    </location>
</feature>
<evidence type="ECO:0000259" key="4">
    <source>
        <dbReference type="PROSITE" id="PS50196"/>
    </source>
</evidence>
<dbReference type="AlphaFoldDB" id="Q7YZU4"/>
<feature type="compositionally biased region" description="Basic and acidic residues" evidence="3">
    <location>
        <begin position="258"/>
        <end position="271"/>
    </location>
</feature>
<keyword evidence="2" id="KW-0539">Nucleus</keyword>
<protein>
    <submittedName>
        <fullName evidence="5">Calcineurin-binding protein of 75 kDa</fullName>
    </submittedName>
</protein>
<gene>
    <name evidence="5" type="primary">canbp75</name>
</gene>
<dbReference type="SMART" id="SM00160">
    <property type="entry name" value="RanBD"/>
    <property type="match status" value="1"/>
</dbReference>
<feature type="compositionally biased region" description="Basic and acidic residues" evidence="3">
    <location>
        <begin position="458"/>
        <end position="467"/>
    </location>
</feature>
<dbReference type="EMBL" id="AB099485">
    <property type="protein sequence ID" value="BAC78900.2"/>
    <property type="molecule type" value="mRNA"/>
</dbReference>
<evidence type="ECO:0000256" key="3">
    <source>
        <dbReference type="SAM" id="MobiDB-lite"/>
    </source>
</evidence>
<dbReference type="Gene3D" id="2.30.29.30">
    <property type="entry name" value="Pleckstrin-homology domain (PH domain)/Phosphotyrosine-binding domain (PTB)"/>
    <property type="match status" value="1"/>
</dbReference>